<evidence type="ECO:0000313" key="2">
    <source>
        <dbReference type="EMBL" id="SFQ21314.1"/>
    </source>
</evidence>
<dbReference type="Proteomes" id="UP000199306">
    <property type="component" value="Unassembled WGS sequence"/>
</dbReference>
<accession>A0A1I5WND7</accession>
<gene>
    <name evidence="2" type="ORF">SAMN04515674_11275</name>
</gene>
<dbReference type="Pfam" id="PF18962">
    <property type="entry name" value="Por_Secre_tail"/>
    <property type="match status" value="1"/>
</dbReference>
<dbReference type="AlphaFoldDB" id="A0A1I5WND7"/>
<dbReference type="InterPro" id="IPR026444">
    <property type="entry name" value="Secre_tail"/>
</dbReference>
<dbReference type="OrthoDB" id="902276at2"/>
<organism evidence="2 3">
    <name type="scientific">Pseudarcicella hirudinis</name>
    <dbReference type="NCBI Taxonomy" id="1079859"/>
    <lineage>
        <taxon>Bacteria</taxon>
        <taxon>Pseudomonadati</taxon>
        <taxon>Bacteroidota</taxon>
        <taxon>Cytophagia</taxon>
        <taxon>Cytophagales</taxon>
        <taxon>Flectobacillaceae</taxon>
        <taxon>Pseudarcicella</taxon>
    </lineage>
</organism>
<dbReference type="STRING" id="1079859.SAMN04515674_11275"/>
<feature type="domain" description="Secretion system C-terminal sorting" evidence="1">
    <location>
        <begin position="748"/>
        <end position="816"/>
    </location>
</feature>
<evidence type="ECO:0000313" key="3">
    <source>
        <dbReference type="Proteomes" id="UP000199306"/>
    </source>
</evidence>
<dbReference type="RefSeq" id="WP_092018614.1">
    <property type="nucleotide sequence ID" value="NZ_FOXH01000012.1"/>
</dbReference>
<evidence type="ECO:0000259" key="1">
    <source>
        <dbReference type="Pfam" id="PF18962"/>
    </source>
</evidence>
<dbReference type="NCBIfam" id="TIGR04183">
    <property type="entry name" value="Por_Secre_tail"/>
    <property type="match status" value="1"/>
</dbReference>
<reference evidence="2 3" key="1">
    <citation type="submission" date="2016-10" db="EMBL/GenBank/DDBJ databases">
        <authorList>
            <person name="de Groot N.N."/>
        </authorList>
    </citation>
    <scope>NUCLEOTIDE SEQUENCE [LARGE SCALE GENOMIC DNA]</scope>
    <source>
        <strain evidence="3">E92,LMG 26720,CCM 7988</strain>
    </source>
</reference>
<dbReference type="EMBL" id="FOXH01000012">
    <property type="protein sequence ID" value="SFQ21314.1"/>
    <property type="molecule type" value="Genomic_DNA"/>
</dbReference>
<name>A0A1I5WND7_9BACT</name>
<keyword evidence="3" id="KW-1185">Reference proteome</keyword>
<protein>
    <submittedName>
        <fullName evidence="2">Por secretion system C-terminal sorting domain-containing protein</fullName>
    </submittedName>
</protein>
<sequence length="818" mass="91819">MKIVTRLILLCIILPVFRVFPQKTARLTWEKDLLKQSAVNWYNLSPAKLEVSPSGNSLVSFSFEAYDSTTPGGTNSKTLIMAVDNNGNTLWQSSNLYKNSKNQIFSNTSNPNYMLLTCNSTKTGLIEKDSIFFFDRNYQLLKGFDVHSPNTYLSGVEDGVIYSDPTNTLIKYDVTGKEQWRFKNDSFVLLISSKAPYIGMLQNTEEKHQYIFLDKNGQRTAATFQKESFNAVFPTSDGGFWLETSNTALKYCKFDAIGNQTATLSISDLPAFAADGKKTVCVLPDNSFVIMYTRKDRQLGLAKVEPNGNIKSLIPGISIPQNMVNTWPWLLRPLKDNSVQYILDLPVLAIEANTQYFIGHSNFDNSNVSWQKEIGGGASNGISGRRIVFGENDTFFQIYPRPDNPPLKYFKIYDNSGQLKWESTKVVNSPLQNAQKWTLTNHTLYASMISDQQAAFTKTDYVTEKELFSISLDVNDYIKDIQKDTISGKEYISYLSVSSTDNTLVEQKIRLVDNNGVNLWEYKLPGAMTYLYALSGISPYLQTRTAENDNFLALSIDVNRQTYTLRKLSPPCISELTALAYSMGNTNPCPSEKVKLVIDKKEGFTYQWLKDNVNLSHEGKDAVQDVSESGIYKVVVTNPVCQQSAVSNEIPIVYKAAPSALLTVDTPKKDYISVFRLIATTEGNSSYRWRKDGIDIFNATQSTYDATLSGTYAVLVTKEGCSSLSNSVLINILTPLATEKEEGAETRILPNPNNGLFKIEVPSNLKNAELQLFDSLGREKHFKLSGEYLEIDNPQNGIFYLKIYQNNKLSTQKIVVLN</sequence>
<proteinExistence type="predicted"/>